<dbReference type="HOGENOM" id="CLU_055168_1_0_1"/>
<keyword evidence="3" id="KW-1185">Reference proteome</keyword>
<dbReference type="KEGG" id="pco:PHACADRAFT_252600"/>
<feature type="compositionally biased region" description="Basic and acidic residues" evidence="1">
    <location>
        <begin position="187"/>
        <end position="212"/>
    </location>
</feature>
<evidence type="ECO:0000313" key="3">
    <source>
        <dbReference type="Proteomes" id="UP000008370"/>
    </source>
</evidence>
<proteinExistence type="predicted"/>
<dbReference type="Proteomes" id="UP000008370">
    <property type="component" value="Unassembled WGS sequence"/>
</dbReference>
<feature type="region of interest" description="Disordered" evidence="1">
    <location>
        <begin position="1"/>
        <end position="78"/>
    </location>
</feature>
<dbReference type="GeneID" id="18915528"/>
<organism evidence="2 3">
    <name type="scientific">Phanerochaete carnosa (strain HHB-10118-sp)</name>
    <name type="common">White-rot fungus</name>
    <name type="synonym">Peniophora carnosa</name>
    <dbReference type="NCBI Taxonomy" id="650164"/>
    <lineage>
        <taxon>Eukaryota</taxon>
        <taxon>Fungi</taxon>
        <taxon>Dikarya</taxon>
        <taxon>Basidiomycota</taxon>
        <taxon>Agaricomycotina</taxon>
        <taxon>Agaricomycetes</taxon>
        <taxon>Polyporales</taxon>
        <taxon>Phanerochaetaceae</taxon>
        <taxon>Phanerochaete</taxon>
    </lineage>
</organism>
<accession>K5WGC9</accession>
<name>K5WGC9_PHACS</name>
<dbReference type="AlphaFoldDB" id="K5WGC9"/>
<dbReference type="EMBL" id="JH930470">
    <property type="protein sequence ID" value="EKM58345.1"/>
    <property type="molecule type" value="Genomic_DNA"/>
</dbReference>
<protein>
    <submittedName>
        <fullName evidence="2">Uncharacterized protein</fullName>
    </submittedName>
</protein>
<feature type="compositionally biased region" description="Basic and acidic residues" evidence="1">
    <location>
        <begin position="167"/>
        <end position="180"/>
    </location>
</feature>
<dbReference type="InParanoid" id="K5WGC9"/>
<evidence type="ECO:0000256" key="1">
    <source>
        <dbReference type="SAM" id="MobiDB-lite"/>
    </source>
</evidence>
<feature type="compositionally biased region" description="Polar residues" evidence="1">
    <location>
        <begin position="64"/>
        <end position="78"/>
    </location>
</feature>
<dbReference type="RefSeq" id="XP_007393663.1">
    <property type="nucleotide sequence ID" value="XM_007393601.1"/>
</dbReference>
<evidence type="ECO:0000313" key="2">
    <source>
        <dbReference type="EMBL" id="EKM58345.1"/>
    </source>
</evidence>
<dbReference type="OrthoDB" id="3267800at2759"/>
<sequence>MRSFRSSGTGRRDAADGQSMYTTQSGRYTPAQRPRRVSMSGGAFADGAGTVGPAVTPDPAETNLFRSRSVSAESALSNKQRLRISKEEMKQGKRLAKVIQQEAKVEKRALESAVRELAELQKLQKYAVKEEAKTNVAYGHALHKFHQEELVFLAAQAKFERARADLTAHEDAREAAREHAQQATEMLQEKTREVERLRAQKAADDREREAKIRQLKGKA</sequence>
<gene>
    <name evidence="2" type="ORF">PHACADRAFT_252600</name>
</gene>
<feature type="region of interest" description="Disordered" evidence="1">
    <location>
        <begin position="167"/>
        <end position="219"/>
    </location>
</feature>
<reference evidence="2 3" key="1">
    <citation type="journal article" date="2012" name="BMC Genomics">
        <title>Comparative genomics of the white-rot fungi, Phanerochaete carnosa and P. chrysosporium, to elucidate the genetic basis of the distinct wood types they colonize.</title>
        <authorList>
            <person name="Suzuki H."/>
            <person name="MacDonald J."/>
            <person name="Syed K."/>
            <person name="Salamov A."/>
            <person name="Hori C."/>
            <person name="Aerts A."/>
            <person name="Henrissat B."/>
            <person name="Wiebenga A."/>
            <person name="vanKuyk P.A."/>
            <person name="Barry K."/>
            <person name="Lindquist E."/>
            <person name="LaButti K."/>
            <person name="Lapidus A."/>
            <person name="Lucas S."/>
            <person name="Coutinho P."/>
            <person name="Gong Y."/>
            <person name="Samejima M."/>
            <person name="Mahadevan R."/>
            <person name="Abou-Zaid M."/>
            <person name="de Vries R.P."/>
            <person name="Igarashi K."/>
            <person name="Yadav J.S."/>
            <person name="Grigoriev I.V."/>
            <person name="Master E.R."/>
        </authorList>
    </citation>
    <scope>NUCLEOTIDE SEQUENCE [LARGE SCALE GENOMIC DNA]</scope>
    <source>
        <strain evidence="2 3">HHB-10118-sp</strain>
    </source>
</reference>